<proteinExistence type="predicted"/>
<dbReference type="Proteomes" id="UP000265520">
    <property type="component" value="Unassembled WGS sequence"/>
</dbReference>
<keyword evidence="2" id="KW-1185">Reference proteome</keyword>
<comment type="caution">
    <text evidence="1">The sequence shown here is derived from an EMBL/GenBank/DDBJ whole genome shotgun (WGS) entry which is preliminary data.</text>
</comment>
<dbReference type="EMBL" id="LXQA011432736">
    <property type="protein sequence ID" value="MCI97097.1"/>
    <property type="molecule type" value="Genomic_DNA"/>
</dbReference>
<reference evidence="1 2" key="1">
    <citation type="journal article" date="2018" name="Front. Plant Sci.">
        <title>Red Clover (Trifolium pratense) and Zigzag Clover (T. medium) - A Picture of Genomic Similarities and Differences.</title>
        <authorList>
            <person name="Dluhosova J."/>
            <person name="Istvanek J."/>
            <person name="Nedelnik J."/>
            <person name="Repkova J."/>
        </authorList>
    </citation>
    <scope>NUCLEOTIDE SEQUENCE [LARGE SCALE GENOMIC DNA]</scope>
    <source>
        <strain evidence="2">cv. 10/8</strain>
        <tissue evidence="1">Leaf</tissue>
    </source>
</reference>
<sequence length="19" mass="2168">SYVRIAAQLTRTDSTLPEF</sequence>
<protein>
    <submittedName>
        <fullName evidence="1">Uncharacterized protein</fullName>
    </submittedName>
</protein>
<feature type="non-terminal residue" evidence="1">
    <location>
        <position position="1"/>
    </location>
</feature>
<evidence type="ECO:0000313" key="2">
    <source>
        <dbReference type="Proteomes" id="UP000265520"/>
    </source>
</evidence>
<organism evidence="1 2">
    <name type="scientific">Trifolium medium</name>
    <dbReference type="NCBI Taxonomy" id="97028"/>
    <lineage>
        <taxon>Eukaryota</taxon>
        <taxon>Viridiplantae</taxon>
        <taxon>Streptophyta</taxon>
        <taxon>Embryophyta</taxon>
        <taxon>Tracheophyta</taxon>
        <taxon>Spermatophyta</taxon>
        <taxon>Magnoliopsida</taxon>
        <taxon>eudicotyledons</taxon>
        <taxon>Gunneridae</taxon>
        <taxon>Pentapetalae</taxon>
        <taxon>rosids</taxon>
        <taxon>fabids</taxon>
        <taxon>Fabales</taxon>
        <taxon>Fabaceae</taxon>
        <taxon>Papilionoideae</taxon>
        <taxon>50 kb inversion clade</taxon>
        <taxon>NPAAA clade</taxon>
        <taxon>Hologalegina</taxon>
        <taxon>IRL clade</taxon>
        <taxon>Trifolieae</taxon>
        <taxon>Trifolium</taxon>
    </lineage>
</organism>
<name>A0A392W9N1_9FABA</name>
<accession>A0A392W9N1</accession>
<dbReference type="AlphaFoldDB" id="A0A392W9N1"/>
<evidence type="ECO:0000313" key="1">
    <source>
        <dbReference type="EMBL" id="MCI97097.1"/>
    </source>
</evidence>